<feature type="transmembrane region" description="Helical" evidence="1">
    <location>
        <begin position="25"/>
        <end position="46"/>
    </location>
</feature>
<sequence>MDQEESEDYPPRHTGTKTGRRFKTVLAVIGALASVVAIFTGILTIAEKEETYSRAAVANFARLYLALAPSAPDLSLDTLTTENFRSLAQGSESEYVPFWESVETSALESVKVAERKNWYEVRYTITYRNGQVEQVASAWNITCENEVRRYAPFINCVGRELLLDDFEPLD</sequence>
<dbReference type="Proteomes" id="UP001183222">
    <property type="component" value="Unassembled WGS sequence"/>
</dbReference>
<comment type="caution">
    <text evidence="2">The sequence shown here is derived from an EMBL/GenBank/DDBJ whole genome shotgun (WGS) entry which is preliminary data.</text>
</comment>
<keyword evidence="1" id="KW-0472">Membrane</keyword>
<evidence type="ECO:0000313" key="3">
    <source>
        <dbReference type="Proteomes" id="UP001183222"/>
    </source>
</evidence>
<dbReference type="EMBL" id="JAVREI010000008">
    <property type="protein sequence ID" value="MDT0276705.1"/>
    <property type="molecule type" value="Genomic_DNA"/>
</dbReference>
<organism evidence="2 3">
    <name type="scientific">Blastococcus goldschmidtiae</name>
    <dbReference type="NCBI Taxonomy" id="3075546"/>
    <lineage>
        <taxon>Bacteria</taxon>
        <taxon>Bacillati</taxon>
        <taxon>Actinomycetota</taxon>
        <taxon>Actinomycetes</taxon>
        <taxon>Geodermatophilales</taxon>
        <taxon>Geodermatophilaceae</taxon>
        <taxon>Blastococcus</taxon>
    </lineage>
</organism>
<protein>
    <submittedName>
        <fullName evidence="2">Uncharacterized protein</fullName>
    </submittedName>
</protein>
<evidence type="ECO:0000256" key="1">
    <source>
        <dbReference type="SAM" id="Phobius"/>
    </source>
</evidence>
<keyword evidence="3" id="KW-1185">Reference proteome</keyword>
<keyword evidence="1" id="KW-1133">Transmembrane helix</keyword>
<evidence type="ECO:0000313" key="2">
    <source>
        <dbReference type="EMBL" id="MDT0276705.1"/>
    </source>
</evidence>
<gene>
    <name evidence="2" type="ORF">RM425_12410</name>
</gene>
<proteinExistence type="predicted"/>
<accession>A0ABU2K930</accession>
<reference evidence="3" key="1">
    <citation type="submission" date="2023-07" db="EMBL/GenBank/DDBJ databases">
        <title>30 novel species of actinomycetes from the DSMZ collection.</title>
        <authorList>
            <person name="Nouioui I."/>
        </authorList>
    </citation>
    <scope>NUCLEOTIDE SEQUENCE [LARGE SCALE GENOMIC DNA]</scope>
    <source>
        <strain evidence="3">DSM 46792</strain>
    </source>
</reference>
<name>A0ABU2K930_9ACTN</name>
<keyword evidence="1" id="KW-0812">Transmembrane</keyword>
<dbReference type="RefSeq" id="WP_311345523.1">
    <property type="nucleotide sequence ID" value="NZ_JAVREI010000008.1"/>
</dbReference>